<reference evidence="12 13" key="1">
    <citation type="submission" date="2016-04" db="EMBL/GenBank/DDBJ databases">
        <title>A degradative enzymes factory behind the ericoid mycorrhizal symbiosis.</title>
        <authorList>
            <consortium name="DOE Joint Genome Institute"/>
            <person name="Martino E."/>
            <person name="Morin E."/>
            <person name="Grelet G."/>
            <person name="Kuo A."/>
            <person name="Kohler A."/>
            <person name="Daghino S."/>
            <person name="Barry K."/>
            <person name="Choi C."/>
            <person name="Cichocki N."/>
            <person name="Clum A."/>
            <person name="Copeland A."/>
            <person name="Hainaut M."/>
            <person name="Haridas S."/>
            <person name="Labutti K."/>
            <person name="Lindquist E."/>
            <person name="Lipzen A."/>
            <person name="Khouja H.-R."/>
            <person name="Murat C."/>
            <person name="Ohm R."/>
            <person name="Olson A."/>
            <person name="Spatafora J."/>
            <person name="Veneault-Fourrey C."/>
            <person name="Henrissat B."/>
            <person name="Grigoriev I."/>
            <person name="Martin F."/>
            <person name="Perotto S."/>
        </authorList>
    </citation>
    <scope>NUCLEOTIDE SEQUENCE [LARGE SCALE GENOMIC DNA]</scope>
    <source>
        <strain evidence="12 13">E</strain>
    </source>
</reference>
<keyword evidence="3" id="KW-0540">Nuclease</keyword>
<dbReference type="OrthoDB" id="47785at2759"/>
<evidence type="ECO:0000256" key="7">
    <source>
        <dbReference type="ARBA" id="ARBA00023204"/>
    </source>
</evidence>
<keyword evidence="5" id="KW-0378">Hydrolase</keyword>
<keyword evidence="8" id="KW-0539">Nucleus</keyword>
<dbReference type="FunFam" id="3.30.870.10:FF:000038">
    <property type="entry name" value="Probable tyrosyl-DNA phosphodiesterase"/>
    <property type="match status" value="1"/>
</dbReference>
<dbReference type="CDD" id="cd09194">
    <property type="entry name" value="PLDc_yTdp1_1"/>
    <property type="match status" value="1"/>
</dbReference>
<proteinExistence type="inferred from homology"/>
<evidence type="ECO:0000256" key="2">
    <source>
        <dbReference type="ARBA" id="ARBA00010205"/>
    </source>
</evidence>
<comment type="similarity">
    <text evidence="2">Belongs to the tyrosyl-DNA phosphodiesterase family.</text>
</comment>
<sequence>MKSPFQLTRIADLPPSSNVDTVSLKDILGDTLISECWEFNYLHDLDFLMDAFDEDVRDFVKVHVIHGFWKQEDQGRRNLMEQATKYPNVTLHTAYLPEMFGTHHTKMLILIRHDAKAQVIIHTANMIPFDWENMTQAVWKSPLLHLSNNSAPSTQSWQMGSGSKFKSDFLNYLRAYDSKRTICKPLIEQLIKYDFSEIRAALVGSVPGRQDMDTDSQTWWGWAGLKNVLKSVPVSGPEPDIFIQISSIATLGQNDKWLDKTLFEVLKTSKNLKSKPKFHVIFPTADEIRRSLNGYASGSAIHTKIQTAAQAKQLQYIKPILYHWAGDGPQHASAASSATTNDAGRKRAAPHIKTYIRFSDRTHSTIDWVLVTSANLSKQAWGEARNPAGESRVSSYELGVLLWPALFGENATMVPTFKTDTPPVTGKQPGELVIGARMPYDLPLIPYARDDEPWCATKSYNELDWKGMAYRLE</sequence>
<comment type="subcellular location">
    <subcellularLocation>
        <location evidence="1">Nucleus</location>
    </subcellularLocation>
</comment>
<keyword evidence="6" id="KW-0269">Exonuclease</keyword>
<keyword evidence="4" id="KW-0227">DNA damage</keyword>
<dbReference type="Pfam" id="PF06087">
    <property type="entry name" value="Tyr-DNA_phospho"/>
    <property type="match status" value="1"/>
</dbReference>
<dbReference type="GO" id="GO:0004527">
    <property type="term" value="F:exonuclease activity"/>
    <property type="evidence" value="ECO:0007669"/>
    <property type="project" value="UniProtKB-KW"/>
</dbReference>
<name>A0A2J6SIE1_9HELO</name>
<dbReference type="InterPro" id="IPR010347">
    <property type="entry name" value="Tdp1"/>
</dbReference>
<dbReference type="GO" id="GO:0005634">
    <property type="term" value="C:nucleus"/>
    <property type="evidence" value="ECO:0007669"/>
    <property type="project" value="UniProtKB-SubCell"/>
</dbReference>
<dbReference type="GO" id="GO:0017005">
    <property type="term" value="F:3'-tyrosyl-DNA phosphodiesterase activity"/>
    <property type="evidence" value="ECO:0007669"/>
    <property type="project" value="TreeGrafter"/>
</dbReference>
<dbReference type="RefSeq" id="XP_024727404.1">
    <property type="nucleotide sequence ID" value="XM_024885455.1"/>
</dbReference>
<evidence type="ECO:0000256" key="10">
    <source>
        <dbReference type="PIRSR" id="PIRSR610347-2"/>
    </source>
</evidence>
<dbReference type="AlphaFoldDB" id="A0A2J6SIE1"/>
<dbReference type="InParanoid" id="A0A2J6SIE1"/>
<keyword evidence="13" id="KW-1185">Reference proteome</keyword>
<dbReference type="PANTHER" id="PTHR12415:SF0">
    <property type="entry name" value="TYROSYL-DNA PHOSPHODIESTERASE 1"/>
    <property type="match status" value="1"/>
</dbReference>
<evidence type="ECO:0000313" key="12">
    <source>
        <dbReference type="EMBL" id="PMD50500.1"/>
    </source>
</evidence>
<evidence type="ECO:0000256" key="8">
    <source>
        <dbReference type="ARBA" id="ARBA00023242"/>
    </source>
</evidence>
<dbReference type="CDD" id="cd09123">
    <property type="entry name" value="PLDc_Tdp1_2"/>
    <property type="match status" value="1"/>
</dbReference>
<dbReference type="GeneID" id="36593532"/>
<dbReference type="FunCoup" id="A0A2J6SIE1">
    <property type="interactions" value="467"/>
</dbReference>
<feature type="active site" description="Proton donor/acceptor" evidence="9">
    <location>
        <position position="351"/>
    </location>
</feature>
<evidence type="ECO:0000313" key="13">
    <source>
        <dbReference type="Proteomes" id="UP000235371"/>
    </source>
</evidence>
<feature type="binding site" evidence="10">
    <location>
        <position position="106"/>
    </location>
    <ligand>
        <name>substrate</name>
    </ligand>
</feature>
<dbReference type="PANTHER" id="PTHR12415">
    <property type="entry name" value="TYROSYL-DNA PHOSPHODIESTERASE 1"/>
    <property type="match status" value="1"/>
</dbReference>
<protein>
    <submittedName>
        <fullName evidence="12">Tyrosyl-DNA phosphodiesterase</fullName>
    </submittedName>
</protein>
<dbReference type="Proteomes" id="UP000235371">
    <property type="component" value="Unassembled WGS sequence"/>
</dbReference>
<dbReference type="STRING" id="1095630.A0A2J6SIE1"/>
<accession>A0A2J6SIE1</accession>
<keyword evidence="7" id="KW-0234">DNA repair</keyword>
<evidence type="ECO:0000256" key="3">
    <source>
        <dbReference type="ARBA" id="ARBA00022722"/>
    </source>
</evidence>
<evidence type="ECO:0000256" key="11">
    <source>
        <dbReference type="PIRSR" id="PIRSR610347-3"/>
    </source>
</evidence>
<dbReference type="Gene3D" id="3.30.870.10">
    <property type="entry name" value="Endonuclease Chain A"/>
    <property type="match status" value="2"/>
</dbReference>
<evidence type="ECO:0000256" key="4">
    <source>
        <dbReference type="ARBA" id="ARBA00022763"/>
    </source>
</evidence>
<feature type="site" description="Interaction with DNA" evidence="11">
    <location>
        <position position="377"/>
    </location>
</feature>
<organism evidence="12 13">
    <name type="scientific">Hyaloscypha bicolor E</name>
    <dbReference type="NCBI Taxonomy" id="1095630"/>
    <lineage>
        <taxon>Eukaryota</taxon>
        <taxon>Fungi</taxon>
        <taxon>Dikarya</taxon>
        <taxon>Ascomycota</taxon>
        <taxon>Pezizomycotina</taxon>
        <taxon>Leotiomycetes</taxon>
        <taxon>Helotiales</taxon>
        <taxon>Hyaloscyphaceae</taxon>
        <taxon>Hyaloscypha</taxon>
        <taxon>Hyaloscypha bicolor</taxon>
    </lineage>
</organism>
<evidence type="ECO:0000256" key="5">
    <source>
        <dbReference type="ARBA" id="ARBA00022801"/>
    </source>
</evidence>
<dbReference type="SUPFAM" id="SSF56024">
    <property type="entry name" value="Phospholipase D/nuclease"/>
    <property type="match status" value="2"/>
</dbReference>
<evidence type="ECO:0000256" key="6">
    <source>
        <dbReference type="ARBA" id="ARBA00022839"/>
    </source>
</evidence>
<gene>
    <name evidence="12" type="ORF">K444DRAFT_648381</name>
</gene>
<evidence type="ECO:0000256" key="9">
    <source>
        <dbReference type="PIRSR" id="PIRSR610347-1"/>
    </source>
</evidence>
<feature type="active site" description="Nucleophile" evidence="9">
    <location>
        <position position="104"/>
    </location>
</feature>
<feature type="binding site" evidence="10">
    <location>
        <position position="353"/>
    </location>
    <ligand>
        <name>substrate</name>
    </ligand>
</feature>
<dbReference type="EMBL" id="KZ613913">
    <property type="protein sequence ID" value="PMD50500.1"/>
    <property type="molecule type" value="Genomic_DNA"/>
</dbReference>
<dbReference type="GO" id="GO:0003690">
    <property type="term" value="F:double-stranded DNA binding"/>
    <property type="evidence" value="ECO:0007669"/>
    <property type="project" value="TreeGrafter"/>
</dbReference>
<dbReference type="GO" id="GO:0006281">
    <property type="term" value="P:DNA repair"/>
    <property type="evidence" value="ECO:0007669"/>
    <property type="project" value="UniProtKB-KW"/>
</dbReference>
<dbReference type="GO" id="GO:0003697">
    <property type="term" value="F:single-stranded DNA binding"/>
    <property type="evidence" value="ECO:0007669"/>
    <property type="project" value="TreeGrafter"/>
</dbReference>
<evidence type="ECO:0000256" key="1">
    <source>
        <dbReference type="ARBA" id="ARBA00004123"/>
    </source>
</evidence>